<comment type="caution">
    <text evidence="6">The sequence shown here is derived from an EMBL/GenBank/DDBJ whole genome shotgun (WGS) entry which is preliminary data.</text>
</comment>
<dbReference type="GO" id="GO:0003700">
    <property type="term" value="F:DNA-binding transcription factor activity"/>
    <property type="evidence" value="ECO:0007669"/>
    <property type="project" value="InterPro"/>
</dbReference>
<evidence type="ECO:0000259" key="5">
    <source>
        <dbReference type="PROSITE" id="PS50931"/>
    </source>
</evidence>
<dbReference type="Gene3D" id="3.40.190.290">
    <property type="match status" value="1"/>
</dbReference>
<dbReference type="Gene3D" id="1.10.10.10">
    <property type="entry name" value="Winged helix-like DNA-binding domain superfamily/Winged helix DNA-binding domain"/>
    <property type="match status" value="1"/>
</dbReference>
<organism evidence="6 7">
    <name type="scientific">Psittacicella gerlachiana</name>
    <dbReference type="NCBI Taxonomy" id="2028574"/>
    <lineage>
        <taxon>Bacteria</taxon>
        <taxon>Pseudomonadati</taxon>
        <taxon>Pseudomonadota</taxon>
        <taxon>Gammaproteobacteria</taxon>
        <taxon>Pasteurellales</taxon>
        <taxon>Psittacicellaceae</taxon>
        <taxon>Psittacicella</taxon>
    </lineage>
</organism>
<reference evidence="6 7" key="1">
    <citation type="submission" date="2017-08" db="EMBL/GenBank/DDBJ databases">
        <title>Reclassification of Bisgaard taxon 37 and 44.</title>
        <authorList>
            <person name="Christensen H."/>
        </authorList>
    </citation>
    <scope>NUCLEOTIDE SEQUENCE [LARGE SCALE GENOMIC DNA]</scope>
    <source>
        <strain evidence="6 7">EEAB3T1</strain>
    </source>
</reference>
<dbReference type="PROSITE" id="PS50931">
    <property type="entry name" value="HTH_LYSR"/>
    <property type="match status" value="1"/>
</dbReference>
<dbReference type="RefSeq" id="WP_119535174.1">
    <property type="nucleotide sequence ID" value="NZ_NRJF01000215.1"/>
</dbReference>
<evidence type="ECO:0000313" key="6">
    <source>
        <dbReference type="EMBL" id="RIY32837.1"/>
    </source>
</evidence>
<protein>
    <recommendedName>
        <fullName evidence="5">HTH lysR-type domain-containing protein</fullName>
    </recommendedName>
</protein>
<dbReference type="InterPro" id="IPR000847">
    <property type="entry name" value="LysR_HTH_N"/>
</dbReference>
<dbReference type="OrthoDB" id="9813056at2"/>
<gene>
    <name evidence="6" type="ORF">CKF59_06710</name>
</gene>
<dbReference type="InterPro" id="IPR005119">
    <property type="entry name" value="LysR_subst-bd"/>
</dbReference>
<dbReference type="GO" id="GO:0006351">
    <property type="term" value="P:DNA-templated transcription"/>
    <property type="evidence" value="ECO:0007669"/>
    <property type="project" value="TreeGrafter"/>
</dbReference>
<accession>A0A3A1Y9P4</accession>
<keyword evidence="4" id="KW-0804">Transcription</keyword>
<name>A0A3A1Y9P4_9GAMM</name>
<dbReference type="SUPFAM" id="SSF46785">
    <property type="entry name" value="Winged helix' DNA-binding domain"/>
    <property type="match status" value="1"/>
</dbReference>
<comment type="similarity">
    <text evidence="1">Belongs to the LysR transcriptional regulatory family.</text>
</comment>
<evidence type="ECO:0000313" key="7">
    <source>
        <dbReference type="Proteomes" id="UP000265964"/>
    </source>
</evidence>
<dbReference type="Proteomes" id="UP000265964">
    <property type="component" value="Unassembled WGS sequence"/>
</dbReference>
<dbReference type="Pfam" id="PF00126">
    <property type="entry name" value="HTH_1"/>
    <property type="match status" value="1"/>
</dbReference>
<keyword evidence="2" id="KW-0805">Transcription regulation</keyword>
<dbReference type="Pfam" id="PF03466">
    <property type="entry name" value="LysR_substrate"/>
    <property type="match status" value="1"/>
</dbReference>
<dbReference type="PANTHER" id="PTHR30537:SF1">
    <property type="entry name" value="HTH-TYPE TRANSCRIPTIONAL REGULATOR PGRR"/>
    <property type="match status" value="1"/>
</dbReference>
<proteinExistence type="inferred from homology"/>
<dbReference type="AlphaFoldDB" id="A0A3A1Y9P4"/>
<dbReference type="GO" id="GO:0043565">
    <property type="term" value="F:sequence-specific DNA binding"/>
    <property type="evidence" value="ECO:0007669"/>
    <property type="project" value="TreeGrafter"/>
</dbReference>
<dbReference type="EMBL" id="NRJF01000215">
    <property type="protein sequence ID" value="RIY32837.1"/>
    <property type="molecule type" value="Genomic_DNA"/>
</dbReference>
<sequence>MAKNFNDLYLYLVVVQSGGFTSAAKYLNITTSAVSHGITNLENRLKVKLLNRTTRSISCTEAGRKLYERLIPLYDSIEKEILELSNVNNEVRGTIRINASTNICRYLLYPRLKDLLQANPELNLEFYADFNFVDIVEQGFDFGVRLGEELAQDMIAVQISPPIKMHLVASPAYLAKHGTPKTLDELHQHTLACLSLNNKRQYINWEFMKNGNIVKPDLTYSLRSNTPELLKQAALDGTAMVWGFSYEYAAQIESGELVEVLSEFAPVYEPLYLYYPQNRHKSKAMQEVIEALRYKA</sequence>
<evidence type="ECO:0000256" key="2">
    <source>
        <dbReference type="ARBA" id="ARBA00023015"/>
    </source>
</evidence>
<dbReference type="InterPro" id="IPR036388">
    <property type="entry name" value="WH-like_DNA-bd_sf"/>
</dbReference>
<evidence type="ECO:0000256" key="4">
    <source>
        <dbReference type="ARBA" id="ARBA00023163"/>
    </source>
</evidence>
<dbReference type="InterPro" id="IPR036390">
    <property type="entry name" value="WH_DNA-bd_sf"/>
</dbReference>
<dbReference type="InterPro" id="IPR058163">
    <property type="entry name" value="LysR-type_TF_proteobact-type"/>
</dbReference>
<keyword evidence="3" id="KW-0238">DNA-binding</keyword>
<dbReference type="PANTHER" id="PTHR30537">
    <property type="entry name" value="HTH-TYPE TRANSCRIPTIONAL REGULATOR"/>
    <property type="match status" value="1"/>
</dbReference>
<evidence type="ECO:0000256" key="3">
    <source>
        <dbReference type="ARBA" id="ARBA00023125"/>
    </source>
</evidence>
<evidence type="ECO:0000256" key="1">
    <source>
        <dbReference type="ARBA" id="ARBA00009437"/>
    </source>
</evidence>
<dbReference type="SUPFAM" id="SSF53850">
    <property type="entry name" value="Periplasmic binding protein-like II"/>
    <property type="match status" value="1"/>
</dbReference>
<dbReference type="FunFam" id="1.10.10.10:FF:000001">
    <property type="entry name" value="LysR family transcriptional regulator"/>
    <property type="match status" value="1"/>
</dbReference>
<feature type="domain" description="HTH lysR-type" evidence="5">
    <location>
        <begin position="1"/>
        <end position="60"/>
    </location>
</feature>
<keyword evidence="7" id="KW-1185">Reference proteome</keyword>